<reference evidence="1" key="1">
    <citation type="submission" date="2024-01" db="EMBL/GenBank/DDBJ databases">
        <authorList>
            <person name="Webb A."/>
        </authorList>
    </citation>
    <scope>NUCLEOTIDE SEQUENCE</scope>
    <source>
        <strain evidence="1">Pm1</strain>
    </source>
</reference>
<proteinExistence type="predicted"/>
<organism evidence="1 2">
    <name type="scientific">Peronospora matthiolae</name>
    <dbReference type="NCBI Taxonomy" id="2874970"/>
    <lineage>
        <taxon>Eukaryota</taxon>
        <taxon>Sar</taxon>
        <taxon>Stramenopiles</taxon>
        <taxon>Oomycota</taxon>
        <taxon>Peronosporomycetes</taxon>
        <taxon>Peronosporales</taxon>
        <taxon>Peronosporaceae</taxon>
        <taxon>Peronospora</taxon>
    </lineage>
</organism>
<comment type="caution">
    <text evidence="1">The sequence shown here is derived from an EMBL/GenBank/DDBJ whole genome shotgun (WGS) entry which is preliminary data.</text>
</comment>
<dbReference type="Proteomes" id="UP001162060">
    <property type="component" value="Unassembled WGS sequence"/>
</dbReference>
<evidence type="ECO:0000313" key="2">
    <source>
        <dbReference type="Proteomes" id="UP001162060"/>
    </source>
</evidence>
<sequence length="100" mass="10895">MATLVQVDFKQMGAMGRTGVLVTGRPRPSRTRRGSSVFVWRAHKICTQPWSPQAETCSSACDAAGDAVESHALQARRRPRSILLQIQYGTLPQGDGPYPA</sequence>
<protein>
    <submittedName>
        <fullName evidence="1">Uncharacterized protein</fullName>
    </submittedName>
</protein>
<evidence type="ECO:0000313" key="1">
    <source>
        <dbReference type="EMBL" id="CAK7898774.1"/>
    </source>
</evidence>
<gene>
    <name evidence="1" type="ORF">PM001_LOCUS1731</name>
</gene>
<dbReference type="EMBL" id="CAKLBY020000016">
    <property type="protein sequence ID" value="CAK7898774.1"/>
    <property type="molecule type" value="Genomic_DNA"/>
</dbReference>
<name>A0AAV1T264_9STRA</name>
<accession>A0AAV1T264</accession>
<dbReference type="AlphaFoldDB" id="A0AAV1T264"/>